<dbReference type="InterPro" id="IPR012675">
    <property type="entry name" value="Beta-grasp_dom_sf"/>
</dbReference>
<dbReference type="Proteomes" id="UP000219621">
    <property type="component" value="Unassembled WGS sequence"/>
</dbReference>
<dbReference type="PANTHER" id="PTHR38031">
    <property type="entry name" value="SULFUR CARRIER PROTEIN SLR0821-RELATED"/>
    <property type="match status" value="1"/>
</dbReference>
<dbReference type="InterPro" id="IPR052045">
    <property type="entry name" value="Sulfur_Carrier/Prot_Modifier"/>
</dbReference>
<evidence type="ECO:0000313" key="1">
    <source>
        <dbReference type="EMBL" id="SOD96995.1"/>
    </source>
</evidence>
<reference evidence="1 2" key="1">
    <citation type="submission" date="2017-09" db="EMBL/GenBank/DDBJ databases">
        <authorList>
            <person name="Ehlers B."/>
            <person name="Leendertz F.H."/>
        </authorList>
    </citation>
    <scope>NUCLEOTIDE SEQUENCE [LARGE SCALE GENOMIC DNA]</scope>
    <source>
        <strain evidence="1 2">USBA 140</strain>
    </source>
</reference>
<dbReference type="PANTHER" id="PTHR38031:SF1">
    <property type="entry name" value="SULFUR CARRIER PROTEIN CYSO"/>
    <property type="match status" value="1"/>
</dbReference>
<dbReference type="RefSeq" id="WP_097279963.1">
    <property type="nucleotide sequence ID" value="NZ_OCNJ01000006.1"/>
</dbReference>
<dbReference type="InterPro" id="IPR003749">
    <property type="entry name" value="ThiS/MoaD-like"/>
</dbReference>
<dbReference type="Pfam" id="PF02597">
    <property type="entry name" value="ThiS"/>
    <property type="match status" value="1"/>
</dbReference>
<organism evidence="1 2">
    <name type="scientific">Caenispirillum bisanense</name>
    <dbReference type="NCBI Taxonomy" id="414052"/>
    <lineage>
        <taxon>Bacteria</taxon>
        <taxon>Pseudomonadati</taxon>
        <taxon>Pseudomonadota</taxon>
        <taxon>Alphaproteobacteria</taxon>
        <taxon>Rhodospirillales</taxon>
        <taxon>Novispirillaceae</taxon>
        <taxon>Caenispirillum</taxon>
    </lineage>
</organism>
<dbReference type="CDD" id="cd17040">
    <property type="entry name" value="Ubl_MoaD_like"/>
    <property type="match status" value="1"/>
</dbReference>
<dbReference type="EMBL" id="OCNJ01000006">
    <property type="protein sequence ID" value="SOD96995.1"/>
    <property type="molecule type" value="Genomic_DNA"/>
</dbReference>
<dbReference type="AlphaFoldDB" id="A0A286GN65"/>
<keyword evidence="2" id="KW-1185">Reference proteome</keyword>
<dbReference type="SUPFAM" id="SSF54285">
    <property type="entry name" value="MoaD/ThiS"/>
    <property type="match status" value="1"/>
</dbReference>
<protein>
    <submittedName>
        <fullName evidence="1">Molybdopterin synthase subunit MoaD</fullName>
    </submittedName>
</protein>
<proteinExistence type="predicted"/>
<dbReference type="InterPro" id="IPR016155">
    <property type="entry name" value="Mopterin_synth/thiamin_S_b"/>
</dbReference>
<dbReference type="Gene3D" id="3.10.20.30">
    <property type="match status" value="1"/>
</dbReference>
<dbReference type="OrthoDB" id="9156098at2"/>
<sequence>MPTITFTANLQTHVACPPAAVAAATVREALEAVFAETPRLRSYIVDEQGRLRRHVVVYVGDRPVSDRTTLSDPIAADDELFVFQALSGG</sequence>
<gene>
    <name evidence="1" type="ORF">SAMN05421508_106199</name>
</gene>
<evidence type="ECO:0000313" key="2">
    <source>
        <dbReference type="Proteomes" id="UP000219621"/>
    </source>
</evidence>
<name>A0A286GN65_9PROT</name>
<accession>A0A286GN65</accession>